<keyword evidence="3" id="KW-1185">Reference proteome</keyword>
<dbReference type="SMART" id="SM00418">
    <property type="entry name" value="HTH_ARSR"/>
    <property type="match status" value="1"/>
</dbReference>
<accession>A0ABU5H464</accession>
<dbReference type="PRINTS" id="PR00778">
    <property type="entry name" value="HTHARSR"/>
</dbReference>
<dbReference type="RefSeq" id="WP_321546826.1">
    <property type="nucleotide sequence ID" value="NZ_JAXIVS010000005.1"/>
</dbReference>
<dbReference type="InterPro" id="IPR036388">
    <property type="entry name" value="WH-like_DNA-bd_sf"/>
</dbReference>
<dbReference type="SUPFAM" id="SSF46785">
    <property type="entry name" value="Winged helix' DNA-binding domain"/>
    <property type="match status" value="1"/>
</dbReference>
<dbReference type="InterPro" id="IPR001845">
    <property type="entry name" value="HTH_ArsR_DNA-bd_dom"/>
</dbReference>
<feature type="domain" description="HTH arsR-type" evidence="1">
    <location>
        <begin position="10"/>
        <end position="105"/>
    </location>
</feature>
<dbReference type="InterPro" id="IPR011991">
    <property type="entry name" value="ArsR-like_HTH"/>
</dbReference>
<dbReference type="InterPro" id="IPR036390">
    <property type="entry name" value="WH_DNA-bd_sf"/>
</dbReference>
<dbReference type="NCBIfam" id="NF033788">
    <property type="entry name" value="HTH_metalloreg"/>
    <property type="match status" value="1"/>
</dbReference>
<evidence type="ECO:0000259" key="1">
    <source>
        <dbReference type="PROSITE" id="PS50987"/>
    </source>
</evidence>
<dbReference type="EMBL" id="JAXIVS010000005">
    <property type="protein sequence ID" value="MDY7228101.1"/>
    <property type="molecule type" value="Genomic_DNA"/>
</dbReference>
<dbReference type="Gene3D" id="1.10.10.10">
    <property type="entry name" value="Winged helix-like DNA-binding domain superfamily/Winged helix DNA-binding domain"/>
    <property type="match status" value="1"/>
</dbReference>
<organism evidence="2 3">
    <name type="scientific">Hyalangium rubrum</name>
    <dbReference type="NCBI Taxonomy" id="3103134"/>
    <lineage>
        <taxon>Bacteria</taxon>
        <taxon>Pseudomonadati</taxon>
        <taxon>Myxococcota</taxon>
        <taxon>Myxococcia</taxon>
        <taxon>Myxococcales</taxon>
        <taxon>Cystobacterineae</taxon>
        <taxon>Archangiaceae</taxon>
        <taxon>Hyalangium</taxon>
    </lineage>
</organism>
<proteinExistence type="predicted"/>
<protein>
    <submittedName>
        <fullName evidence="2">Metalloregulator ArsR/SmtB family transcription factor</fullName>
    </submittedName>
</protein>
<dbReference type="CDD" id="cd00090">
    <property type="entry name" value="HTH_ARSR"/>
    <property type="match status" value="1"/>
</dbReference>
<dbReference type="PANTHER" id="PTHR38600">
    <property type="entry name" value="TRANSCRIPTIONAL REGULATORY PROTEIN"/>
    <property type="match status" value="1"/>
</dbReference>
<evidence type="ECO:0000313" key="2">
    <source>
        <dbReference type="EMBL" id="MDY7228101.1"/>
    </source>
</evidence>
<gene>
    <name evidence="2" type="ORF">SYV04_16905</name>
</gene>
<reference evidence="2 3" key="1">
    <citation type="submission" date="2023-12" db="EMBL/GenBank/DDBJ databases">
        <title>the genome sequence of Hyalangium sp. s54d21.</title>
        <authorList>
            <person name="Zhang X."/>
        </authorList>
    </citation>
    <scope>NUCLEOTIDE SEQUENCE [LARGE SCALE GENOMIC DNA]</scope>
    <source>
        <strain evidence="3">s54d21</strain>
    </source>
</reference>
<dbReference type="PANTHER" id="PTHR38600:SF2">
    <property type="entry name" value="SLL0088 PROTEIN"/>
    <property type="match status" value="1"/>
</dbReference>
<dbReference type="Pfam" id="PF12840">
    <property type="entry name" value="HTH_20"/>
    <property type="match status" value="1"/>
</dbReference>
<evidence type="ECO:0000313" key="3">
    <source>
        <dbReference type="Proteomes" id="UP001291309"/>
    </source>
</evidence>
<dbReference type="PROSITE" id="PS50987">
    <property type="entry name" value="HTH_ARSR_2"/>
    <property type="match status" value="1"/>
</dbReference>
<dbReference type="Proteomes" id="UP001291309">
    <property type="component" value="Unassembled WGS sequence"/>
</dbReference>
<sequence>MSGRPLEGGANPSELNASAPIFAALGDETRLRLVSRLCVEGPMSIARLSDGSGVTRQAITKHLHVLADAGLVRGTRHGRESLWELEPQRLEEARRCLDHISRQWDEALGRLKALVEG</sequence>
<comment type="caution">
    <text evidence="2">The sequence shown here is derived from an EMBL/GenBank/DDBJ whole genome shotgun (WGS) entry which is preliminary data.</text>
</comment>
<name>A0ABU5H464_9BACT</name>